<reference evidence="9 10" key="1">
    <citation type="submission" date="2017-09" db="EMBL/GenBank/DDBJ databases">
        <title>Comparative genomics of rhizobia isolated from Phaseolus vulgaris in China.</title>
        <authorList>
            <person name="Tong W."/>
        </authorList>
    </citation>
    <scope>NUCLEOTIDE SEQUENCE [LARGE SCALE GENOMIC DNA]</scope>
    <source>
        <strain evidence="9 10">C5</strain>
    </source>
</reference>
<dbReference type="PANTHER" id="PTHR43045">
    <property type="entry name" value="SHIKIMATE TRANSPORTER"/>
    <property type="match status" value="1"/>
</dbReference>
<evidence type="ECO:0000313" key="9">
    <source>
        <dbReference type="EMBL" id="PDT06401.1"/>
    </source>
</evidence>
<feature type="transmembrane region" description="Helical" evidence="7">
    <location>
        <begin position="94"/>
        <end position="127"/>
    </location>
</feature>
<dbReference type="InterPro" id="IPR005829">
    <property type="entry name" value="Sugar_transporter_CS"/>
</dbReference>
<dbReference type="Proteomes" id="UP000220768">
    <property type="component" value="Unassembled WGS sequence"/>
</dbReference>
<keyword evidence="6 7" id="KW-0472">Membrane</keyword>
<dbReference type="PROSITE" id="PS50850">
    <property type="entry name" value="MFS"/>
    <property type="match status" value="1"/>
</dbReference>
<proteinExistence type="predicted"/>
<sequence length="628" mass="66698">MANVASIDGAKAGPMTGEEKKVIFASSLGTVFEWYDFYLYGSLATYIGATYFTQYPEATRNIFTLLAFAAGFLVRPFGALVFGRLGDLVGRKYTFLITILIMGFSTFLVGILPGAATIGIAAPIILIGLRLLQGLALGGEYGGAATYVAEHAPNGRRGYFTSWIQTTATLGLFLSLIVIIVVQSLMGPVQFAAWGWRIPFLVSVVLLGISVWIRLKMNESPAFQRMKAEGKGSKAPLTEAFGQWKNAKIALIALLGATMGQAVVWYGGQFYALFFLQNVLKVDLFSANVMVAIALFLGTPFFVIFGGLSDKIGRKPIIMAGLLIAAVTYNPLFKAMTWTANPALAEAQASIRATVTADPADCKFQFNPTGTAKFTSSCDVATAFLTKNSVPYDVVAGPAGQPASVKVGNATVASFDAAAAGDKAKGMTAAFEKGVNIALHDAGYPLKRGAAKVPDAKLDAFIAANPELALNAEAVRAGEKETVPAAKLVEGKLLTADEANGVTDMAVYNIANGGNFAMVADPARVNWVGTIAVLFVLVLYVTMVYGPIAALLVELFPTRIRYTGMSLPYHIGNGWFGGLLPATAFAMSAAAGDIYYGLWYPIVFAAITLVIGLIFLPETKNRDIHAMD</sequence>
<keyword evidence="10" id="KW-1185">Reference proteome</keyword>
<gene>
    <name evidence="9" type="ORF">CO666_01970</name>
</gene>
<dbReference type="SUPFAM" id="SSF103473">
    <property type="entry name" value="MFS general substrate transporter"/>
    <property type="match status" value="2"/>
</dbReference>
<keyword evidence="4 7" id="KW-0812">Transmembrane</keyword>
<evidence type="ECO:0000256" key="1">
    <source>
        <dbReference type="ARBA" id="ARBA00004651"/>
    </source>
</evidence>
<dbReference type="InterPro" id="IPR020846">
    <property type="entry name" value="MFS_dom"/>
</dbReference>
<keyword evidence="3" id="KW-1003">Cell membrane</keyword>
<dbReference type="InterPro" id="IPR036259">
    <property type="entry name" value="MFS_trans_sf"/>
</dbReference>
<evidence type="ECO:0000259" key="8">
    <source>
        <dbReference type="PROSITE" id="PS50850"/>
    </source>
</evidence>
<dbReference type="EMBL" id="NWSV01000001">
    <property type="protein sequence ID" value="PDT06401.1"/>
    <property type="molecule type" value="Genomic_DNA"/>
</dbReference>
<dbReference type="GO" id="GO:0022857">
    <property type="term" value="F:transmembrane transporter activity"/>
    <property type="evidence" value="ECO:0007669"/>
    <property type="project" value="InterPro"/>
</dbReference>
<comment type="caution">
    <text evidence="9">The sequence shown here is derived from an EMBL/GenBank/DDBJ whole genome shotgun (WGS) entry which is preliminary data.</text>
</comment>
<dbReference type="Gene3D" id="1.20.1250.20">
    <property type="entry name" value="MFS general substrate transporter like domains"/>
    <property type="match status" value="2"/>
</dbReference>
<name>A0A2A6JJZ5_9HYPH</name>
<feature type="transmembrane region" description="Helical" evidence="7">
    <location>
        <begin position="527"/>
        <end position="553"/>
    </location>
</feature>
<keyword evidence="5 7" id="KW-1133">Transmembrane helix</keyword>
<dbReference type="GO" id="GO:0005886">
    <property type="term" value="C:plasma membrane"/>
    <property type="evidence" value="ECO:0007669"/>
    <property type="project" value="UniProtKB-SubCell"/>
</dbReference>
<dbReference type="FunFam" id="1.20.1250.20:FF:000001">
    <property type="entry name" value="Dicarboxylate MFS transporter"/>
    <property type="match status" value="1"/>
</dbReference>
<evidence type="ECO:0000256" key="6">
    <source>
        <dbReference type="ARBA" id="ARBA00023136"/>
    </source>
</evidence>
<feature type="transmembrane region" description="Helical" evidence="7">
    <location>
        <begin position="284"/>
        <end position="305"/>
    </location>
</feature>
<dbReference type="AlphaFoldDB" id="A0A2A6JJZ5"/>
<dbReference type="Pfam" id="PF00083">
    <property type="entry name" value="Sugar_tr"/>
    <property type="match status" value="2"/>
</dbReference>
<feature type="domain" description="Major facilitator superfamily (MFS) profile" evidence="8">
    <location>
        <begin position="22"/>
        <end position="620"/>
    </location>
</feature>
<keyword evidence="2" id="KW-0813">Transport</keyword>
<feature type="transmembrane region" description="Helical" evidence="7">
    <location>
        <begin position="163"/>
        <end position="182"/>
    </location>
</feature>
<feature type="transmembrane region" description="Helical" evidence="7">
    <location>
        <begin position="598"/>
        <end position="616"/>
    </location>
</feature>
<evidence type="ECO:0000256" key="7">
    <source>
        <dbReference type="SAM" id="Phobius"/>
    </source>
</evidence>
<evidence type="ECO:0000256" key="5">
    <source>
        <dbReference type="ARBA" id="ARBA00022989"/>
    </source>
</evidence>
<dbReference type="RefSeq" id="WP_097610462.1">
    <property type="nucleotide sequence ID" value="NZ_NWSV01000001.1"/>
</dbReference>
<feature type="transmembrane region" description="Helical" evidence="7">
    <location>
        <begin position="62"/>
        <end position="82"/>
    </location>
</feature>
<comment type="subcellular location">
    <subcellularLocation>
        <location evidence="1">Cell membrane</location>
        <topology evidence="1">Multi-pass membrane protein</topology>
    </subcellularLocation>
</comment>
<evidence type="ECO:0000256" key="4">
    <source>
        <dbReference type="ARBA" id="ARBA00022692"/>
    </source>
</evidence>
<accession>A0A2A6JJZ5</accession>
<feature type="transmembrane region" description="Helical" evidence="7">
    <location>
        <begin position="317"/>
        <end position="333"/>
    </location>
</feature>
<evidence type="ECO:0000313" key="10">
    <source>
        <dbReference type="Proteomes" id="UP000220768"/>
    </source>
</evidence>
<feature type="transmembrane region" description="Helical" evidence="7">
    <location>
        <begin position="249"/>
        <end position="272"/>
    </location>
</feature>
<organism evidence="9 10">
    <name type="scientific">Rhizobium chutanense</name>
    <dbReference type="NCBI Taxonomy" id="2035448"/>
    <lineage>
        <taxon>Bacteria</taxon>
        <taxon>Pseudomonadati</taxon>
        <taxon>Pseudomonadota</taxon>
        <taxon>Alphaproteobacteria</taxon>
        <taxon>Hyphomicrobiales</taxon>
        <taxon>Rhizobiaceae</taxon>
        <taxon>Rhizobium/Agrobacterium group</taxon>
        <taxon>Rhizobium</taxon>
    </lineage>
</organism>
<evidence type="ECO:0000256" key="3">
    <source>
        <dbReference type="ARBA" id="ARBA00022475"/>
    </source>
</evidence>
<dbReference type="PROSITE" id="PS00217">
    <property type="entry name" value="SUGAR_TRANSPORT_2"/>
    <property type="match status" value="1"/>
</dbReference>
<protein>
    <submittedName>
        <fullName evidence="9">MFS transporter</fullName>
    </submittedName>
</protein>
<dbReference type="PANTHER" id="PTHR43045:SF7">
    <property type="entry name" value="MAJOR FACILITATOR SUPERFAMILY TRANSPORTER"/>
    <property type="match status" value="1"/>
</dbReference>
<evidence type="ECO:0000256" key="2">
    <source>
        <dbReference type="ARBA" id="ARBA00022448"/>
    </source>
</evidence>
<feature type="transmembrane region" description="Helical" evidence="7">
    <location>
        <begin position="194"/>
        <end position="215"/>
    </location>
</feature>
<dbReference type="InterPro" id="IPR005828">
    <property type="entry name" value="MFS_sugar_transport-like"/>
</dbReference>